<dbReference type="Gene3D" id="3.30.428.10">
    <property type="entry name" value="HIT-like"/>
    <property type="match status" value="1"/>
</dbReference>
<dbReference type="PANTHER" id="PTHR46648">
    <property type="entry name" value="HIT FAMILY PROTEIN 1"/>
    <property type="match status" value="1"/>
</dbReference>
<organism evidence="5 6">
    <name type="scientific">Streptomyces fumanus</name>
    <dbReference type="NCBI Taxonomy" id="67302"/>
    <lineage>
        <taxon>Bacteria</taxon>
        <taxon>Bacillati</taxon>
        <taxon>Actinomycetota</taxon>
        <taxon>Actinomycetes</taxon>
        <taxon>Kitasatosporales</taxon>
        <taxon>Streptomycetaceae</taxon>
        <taxon>Streptomyces</taxon>
    </lineage>
</organism>
<dbReference type="GO" id="GO:0003824">
    <property type="term" value="F:catalytic activity"/>
    <property type="evidence" value="ECO:0007669"/>
    <property type="project" value="InterPro"/>
</dbReference>
<evidence type="ECO:0000256" key="1">
    <source>
        <dbReference type="PIRSR" id="PIRSR601310-1"/>
    </source>
</evidence>
<dbReference type="AlphaFoldDB" id="A0A919AGU3"/>
<keyword evidence="6" id="KW-1185">Reference proteome</keyword>
<dbReference type="PANTHER" id="PTHR46648:SF1">
    <property type="entry name" value="ADENOSINE 5'-MONOPHOSPHORAMIDASE HNT1"/>
    <property type="match status" value="1"/>
</dbReference>
<feature type="short sequence motif" description="Histidine triad motif" evidence="2 3">
    <location>
        <begin position="105"/>
        <end position="109"/>
    </location>
</feature>
<evidence type="ECO:0000313" key="6">
    <source>
        <dbReference type="Proteomes" id="UP000630718"/>
    </source>
</evidence>
<dbReference type="Proteomes" id="UP000630718">
    <property type="component" value="Unassembled WGS sequence"/>
</dbReference>
<dbReference type="SUPFAM" id="SSF54197">
    <property type="entry name" value="HIT-like"/>
    <property type="match status" value="1"/>
</dbReference>
<evidence type="ECO:0000259" key="4">
    <source>
        <dbReference type="PROSITE" id="PS51084"/>
    </source>
</evidence>
<feature type="domain" description="HIT" evidence="4">
    <location>
        <begin position="13"/>
        <end position="121"/>
    </location>
</feature>
<evidence type="ECO:0000256" key="3">
    <source>
        <dbReference type="PROSITE-ProRule" id="PRU00464"/>
    </source>
</evidence>
<evidence type="ECO:0000313" key="5">
    <source>
        <dbReference type="EMBL" id="GHF04213.1"/>
    </source>
</evidence>
<dbReference type="GO" id="GO:0009117">
    <property type="term" value="P:nucleotide metabolic process"/>
    <property type="evidence" value="ECO:0007669"/>
    <property type="project" value="TreeGrafter"/>
</dbReference>
<reference evidence="5" key="2">
    <citation type="submission" date="2020-09" db="EMBL/GenBank/DDBJ databases">
        <authorList>
            <person name="Sun Q."/>
            <person name="Ohkuma M."/>
        </authorList>
    </citation>
    <scope>NUCLEOTIDE SEQUENCE</scope>
    <source>
        <strain evidence="5">JCM 4477</strain>
    </source>
</reference>
<dbReference type="InterPro" id="IPR001310">
    <property type="entry name" value="Histidine_triad_HIT"/>
</dbReference>
<reference evidence="5" key="1">
    <citation type="journal article" date="2014" name="Int. J. Syst. Evol. Microbiol.">
        <title>Complete genome sequence of Corynebacterium casei LMG S-19264T (=DSM 44701T), isolated from a smear-ripened cheese.</title>
        <authorList>
            <consortium name="US DOE Joint Genome Institute (JGI-PGF)"/>
            <person name="Walter F."/>
            <person name="Albersmeier A."/>
            <person name="Kalinowski J."/>
            <person name="Ruckert C."/>
        </authorList>
    </citation>
    <scope>NUCLEOTIDE SEQUENCE</scope>
    <source>
        <strain evidence="5">JCM 4477</strain>
    </source>
</reference>
<sequence length="143" mass="16071">MNHLVIPDAYPCAFCDYLTGNRPFTILHRESMAAVLVPREQRGISHLLVVTTRHAPTLLDLYEAEAHAVIDLLQRASRAIDSTDRRPGISVWQNNGVDAHQAIPHFHFHVAGTVEGGSTNWNKVPELSISETDRIAERLRLKF</sequence>
<evidence type="ECO:0000256" key="2">
    <source>
        <dbReference type="PIRSR" id="PIRSR601310-3"/>
    </source>
</evidence>
<gene>
    <name evidence="5" type="ORF">GCM10018772_31600</name>
</gene>
<dbReference type="EMBL" id="BNBI01000006">
    <property type="protein sequence ID" value="GHF04213.1"/>
    <property type="molecule type" value="Genomic_DNA"/>
</dbReference>
<feature type="active site" description="Tele-AMP-histidine intermediate" evidence="1">
    <location>
        <position position="107"/>
    </location>
</feature>
<protein>
    <recommendedName>
        <fullName evidence="4">HIT domain-containing protein</fullName>
    </recommendedName>
</protein>
<proteinExistence type="predicted"/>
<name>A0A919AGU3_9ACTN</name>
<dbReference type="PROSITE" id="PS51084">
    <property type="entry name" value="HIT_2"/>
    <property type="match status" value="1"/>
</dbReference>
<dbReference type="InterPro" id="IPR036265">
    <property type="entry name" value="HIT-like_sf"/>
</dbReference>
<dbReference type="Pfam" id="PF01230">
    <property type="entry name" value="HIT"/>
    <property type="match status" value="1"/>
</dbReference>
<accession>A0A919AGU3</accession>
<dbReference type="RefSeq" id="WP_190204891.1">
    <property type="nucleotide sequence ID" value="NZ_BNBI01000006.1"/>
</dbReference>
<comment type="caution">
    <text evidence="5">The sequence shown here is derived from an EMBL/GenBank/DDBJ whole genome shotgun (WGS) entry which is preliminary data.</text>
</comment>
<dbReference type="InterPro" id="IPR011146">
    <property type="entry name" value="HIT-like"/>
</dbReference>